<dbReference type="GO" id="GO:0090234">
    <property type="term" value="P:regulation of kinetochore assembly"/>
    <property type="evidence" value="ECO:0007669"/>
    <property type="project" value="TreeGrafter"/>
</dbReference>
<evidence type="ECO:0000256" key="1">
    <source>
        <dbReference type="ARBA" id="ARBA00022786"/>
    </source>
</evidence>
<dbReference type="PANTHER" id="PTHR46896:SF1">
    <property type="entry name" value="SENTRIN-SPECIFIC PROTEASE 6"/>
    <property type="match status" value="1"/>
</dbReference>
<feature type="transmembrane region" description="Helical" evidence="3">
    <location>
        <begin position="129"/>
        <end position="146"/>
    </location>
</feature>
<name>A0A7J8KGG4_ROUAE</name>
<gene>
    <name evidence="4" type="ORF">HJG63_017368</name>
</gene>
<evidence type="ECO:0000313" key="4">
    <source>
        <dbReference type="EMBL" id="KAF6507892.1"/>
    </source>
</evidence>
<keyword evidence="5" id="KW-1185">Reference proteome</keyword>
<organism evidence="4 5">
    <name type="scientific">Rousettus aegyptiacus</name>
    <name type="common">Egyptian fruit bat</name>
    <name type="synonym">Pteropus aegyptiacus</name>
    <dbReference type="NCBI Taxonomy" id="9407"/>
    <lineage>
        <taxon>Eukaryota</taxon>
        <taxon>Metazoa</taxon>
        <taxon>Chordata</taxon>
        <taxon>Craniata</taxon>
        <taxon>Vertebrata</taxon>
        <taxon>Euteleostomi</taxon>
        <taxon>Mammalia</taxon>
        <taxon>Eutheria</taxon>
        <taxon>Laurasiatheria</taxon>
        <taxon>Chiroptera</taxon>
        <taxon>Yinpterochiroptera</taxon>
        <taxon>Pteropodoidea</taxon>
        <taxon>Pteropodidae</taxon>
        <taxon>Rousettinae</taxon>
        <taxon>Rousettus</taxon>
    </lineage>
</organism>
<proteinExistence type="predicted"/>
<keyword evidence="1" id="KW-0833">Ubl conjugation pathway</keyword>
<sequence>MDIIVNCDDSRKNSRQNYLQTNGKNIYSKAKVAKTTNLKEKKTNLSDLNDPIILSSDDDDDNDRTNKRESISPQPADSACSSPAPSTGKVEAALNENTCRVEHEIRSIPADSELNTLVLPRKARMKDQVLFHLLMFIQIMSLLWNVNICLEDNLAVSVGEKDDLFIRRGLRYYLEDDFEEN</sequence>
<dbReference type="AlphaFoldDB" id="A0A7J8KGG4"/>
<reference evidence="4 5" key="1">
    <citation type="journal article" date="2020" name="Nature">
        <title>Six reference-quality genomes reveal evolution of bat adaptations.</title>
        <authorList>
            <person name="Jebb D."/>
            <person name="Huang Z."/>
            <person name="Pippel M."/>
            <person name="Hughes G.M."/>
            <person name="Lavrichenko K."/>
            <person name="Devanna P."/>
            <person name="Winkler S."/>
            <person name="Jermiin L.S."/>
            <person name="Skirmuntt E.C."/>
            <person name="Katzourakis A."/>
            <person name="Burkitt-Gray L."/>
            <person name="Ray D.A."/>
            <person name="Sullivan K.A.M."/>
            <person name="Roscito J.G."/>
            <person name="Kirilenko B.M."/>
            <person name="Davalos L.M."/>
            <person name="Corthals A.P."/>
            <person name="Power M.L."/>
            <person name="Jones G."/>
            <person name="Ransome R.D."/>
            <person name="Dechmann D.K.N."/>
            <person name="Locatelli A.G."/>
            <person name="Puechmaille S.J."/>
            <person name="Fedrigo O."/>
            <person name="Jarvis E.D."/>
            <person name="Hiller M."/>
            <person name="Vernes S.C."/>
            <person name="Myers E.W."/>
            <person name="Teeling E.C."/>
        </authorList>
    </citation>
    <scope>NUCLEOTIDE SEQUENCE [LARGE SCALE GENOMIC DNA]</scope>
    <source>
        <strain evidence="4">MRouAeg1</strain>
        <tissue evidence="4">Muscle</tissue>
    </source>
</reference>
<evidence type="ECO:0000256" key="2">
    <source>
        <dbReference type="SAM" id="MobiDB-lite"/>
    </source>
</evidence>
<accession>A0A7J8KGG4</accession>
<evidence type="ECO:0000256" key="3">
    <source>
        <dbReference type="SAM" id="Phobius"/>
    </source>
</evidence>
<evidence type="ECO:0000313" key="5">
    <source>
        <dbReference type="Proteomes" id="UP000593571"/>
    </source>
</evidence>
<dbReference type="EMBL" id="JACASE010000001">
    <property type="protein sequence ID" value="KAF6507892.1"/>
    <property type="molecule type" value="Genomic_DNA"/>
</dbReference>
<keyword evidence="3" id="KW-0472">Membrane</keyword>
<dbReference type="PANTHER" id="PTHR46896">
    <property type="entry name" value="SENTRIN-SPECIFIC PROTEASE"/>
    <property type="match status" value="1"/>
</dbReference>
<comment type="caution">
    <text evidence="4">The sequence shown here is derived from an EMBL/GenBank/DDBJ whole genome shotgun (WGS) entry which is preliminary data.</text>
</comment>
<dbReference type="GO" id="GO:0070139">
    <property type="term" value="F:SUMO-specific endopeptidase activity"/>
    <property type="evidence" value="ECO:0007669"/>
    <property type="project" value="TreeGrafter"/>
</dbReference>
<dbReference type="GO" id="GO:0005737">
    <property type="term" value="C:cytoplasm"/>
    <property type="evidence" value="ECO:0007669"/>
    <property type="project" value="TreeGrafter"/>
</dbReference>
<feature type="compositionally biased region" description="Low complexity" evidence="2">
    <location>
        <begin position="72"/>
        <end position="86"/>
    </location>
</feature>
<keyword evidence="3" id="KW-0812">Transmembrane</keyword>
<dbReference type="GO" id="GO:0016926">
    <property type="term" value="P:protein desumoylation"/>
    <property type="evidence" value="ECO:0007669"/>
    <property type="project" value="TreeGrafter"/>
</dbReference>
<dbReference type="GO" id="GO:0090169">
    <property type="term" value="P:regulation of spindle assembly"/>
    <property type="evidence" value="ECO:0007669"/>
    <property type="project" value="TreeGrafter"/>
</dbReference>
<dbReference type="Proteomes" id="UP000593571">
    <property type="component" value="Unassembled WGS sequence"/>
</dbReference>
<dbReference type="GO" id="GO:0005634">
    <property type="term" value="C:nucleus"/>
    <property type="evidence" value="ECO:0007669"/>
    <property type="project" value="TreeGrafter"/>
</dbReference>
<dbReference type="InterPro" id="IPR051947">
    <property type="entry name" value="Sentrin-specific_protease"/>
</dbReference>
<feature type="region of interest" description="Disordered" evidence="2">
    <location>
        <begin position="49"/>
        <end position="88"/>
    </location>
</feature>
<keyword evidence="3" id="KW-1133">Transmembrane helix</keyword>
<protein>
    <submittedName>
        <fullName evidence="4">SUMO specific peptidase 6</fullName>
    </submittedName>
</protein>